<name>A0A450VYQ2_9GAMM</name>
<accession>A0A450VYQ2</accession>
<evidence type="ECO:0000313" key="1">
    <source>
        <dbReference type="EMBL" id="VFK05891.1"/>
    </source>
</evidence>
<gene>
    <name evidence="2" type="ORF">BECKH772A_GA0070896_106552</name>
    <name evidence="1" type="ORF">BECKH772B_GA0070898_106292</name>
    <name evidence="3" type="ORF">BECKH772C_GA0070978_106622</name>
</gene>
<organism evidence="3">
    <name type="scientific">Candidatus Kentrum eta</name>
    <dbReference type="NCBI Taxonomy" id="2126337"/>
    <lineage>
        <taxon>Bacteria</taxon>
        <taxon>Pseudomonadati</taxon>
        <taxon>Pseudomonadota</taxon>
        <taxon>Gammaproteobacteria</taxon>
        <taxon>Candidatus Kentrum</taxon>
    </lineage>
</organism>
<dbReference type="AlphaFoldDB" id="A0A450VYQ2"/>
<dbReference type="EMBL" id="CAADFI010000629">
    <property type="protein sequence ID" value="VFK05891.1"/>
    <property type="molecule type" value="Genomic_DNA"/>
</dbReference>
<proteinExistence type="predicted"/>
<reference evidence="3" key="1">
    <citation type="submission" date="2019-02" db="EMBL/GenBank/DDBJ databases">
        <authorList>
            <person name="Gruber-Vodicka R. H."/>
            <person name="Seah K. B. B."/>
        </authorList>
    </citation>
    <scope>NUCLEOTIDE SEQUENCE</scope>
    <source>
        <strain evidence="3">BECK_SA2B12</strain>
        <strain evidence="2">BECK_SA2B15</strain>
        <strain evidence="1">BECK_SA2B20</strain>
    </source>
</reference>
<sequence length="93" mass="10369">MGDKHTEVLLQRLVDLNHQRAAVRIAGIHSLVAFRVSNPPYTAVTKTSEQVGLCISVAPGESTRPLPWPEILRNRSRLLRIAFDRCSEPAIVQ</sequence>
<evidence type="ECO:0000313" key="3">
    <source>
        <dbReference type="EMBL" id="VFK09951.1"/>
    </source>
</evidence>
<protein>
    <submittedName>
        <fullName evidence="3">Uncharacterized protein</fullName>
    </submittedName>
</protein>
<dbReference type="EMBL" id="CAADFG010000655">
    <property type="protein sequence ID" value="VFK06604.1"/>
    <property type="molecule type" value="Genomic_DNA"/>
</dbReference>
<dbReference type="EMBL" id="CAADFJ010000662">
    <property type="protein sequence ID" value="VFK09951.1"/>
    <property type="molecule type" value="Genomic_DNA"/>
</dbReference>
<evidence type="ECO:0000313" key="2">
    <source>
        <dbReference type="EMBL" id="VFK06604.1"/>
    </source>
</evidence>